<evidence type="ECO:0000313" key="8">
    <source>
        <dbReference type="Proteomes" id="UP000813463"/>
    </source>
</evidence>
<gene>
    <name evidence="9" type="primary">LOC130461561</name>
</gene>
<evidence type="ECO:0000256" key="6">
    <source>
        <dbReference type="SAM" id="MobiDB-lite"/>
    </source>
</evidence>
<keyword evidence="5" id="KW-0175">Coiled coil</keyword>
<keyword evidence="2 4" id="KW-0863">Zinc-finger</keyword>
<dbReference type="SMART" id="SM00575">
    <property type="entry name" value="ZnF_PMZ"/>
    <property type="match status" value="1"/>
</dbReference>
<dbReference type="InterPro" id="IPR018289">
    <property type="entry name" value="MULE_transposase_dom"/>
</dbReference>
<keyword evidence="3" id="KW-0862">Zinc</keyword>
<evidence type="ECO:0000256" key="5">
    <source>
        <dbReference type="SAM" id="Coils"/>
    </source>
</evidence>
<reference evidence="8" key="1">
    <citation type="journal article" date="2021" name="Nat. Commun.">
        <title>Genomic analyses provide insights into spinach domestication and the genetic basis of agronomic traits.</title>
        <authorList>
            <person name="Cai X."/>
            <person name="Sun X."/>
            <person name="Xu C."/>
            <person name="Sun H."/>
            <person name="Wang X."/>
            <person name="Ge C."/>
            <person name="Zhang Z."/>
            <person name="Wang Q."/>
            <person name="Fei Z."/>
            <person name="Jiao C."/>
            <person name="Wang Q."/>
        </authorList>
    </citation>
    <scope>NUCLEOTIDE SEQUENCE [LARGE SCALE GENOMIC DNA]</scope>
    <source>
        <strain evidence="8">cv. Varoflay</strain>
    </source>
</reference>
<evidence type="ECO:0000256" key="1">
    <source>
        <dbReference type="ARBA" id="ARBA00022723"/>
    </source>
</evidence>
<keyword evidence="1" id="KW-0479">Metal-binding</keyword>
<accession>A0ABM3QQP6</accession>
<feature type="region of interest" description="Disordered" evidence="6">
    <location>
        <begin position="1218"/>
        <end position="1238"/>
    </location>
</feature>
<dbReference type="Pfam" id="PF10551">
    <property type="entry name" value="MULE"/>
    <property type="match status" value="1"/>
</dbReference>
<feature type="coiled-coil region" evidence="5">
    <location>
        <begin position="30"/>
        <end position="57"/>
    </location>
</feature>
<dbReference type="RefSeq" id="XP_056685686.1">
    <property type="nucleotide sequence ID" value="XM_056829708.1"/>
</dbReference>
<dbReference type="PANTHER" id="PTHR47718:SF18">
    <property type="entry name" value="PROTEIN FAR1-RELATED SEQUENCE 5-LIKE"/>
    <property type="match status" value="1"/>
</dbReference>
<dbReference type="GeneID" id="130461561"/>
<dbReference type="PANTHER" id="PTHR47718">
    <property type="entry name" value="OS01G0519700 PROTEIN"/>
    <property type="match status" value="1"/>
</dbReference>
<evidence type="ECO:0000256" key="2">
    <source>
        <dbReference type="ARBA" id="ARBA00022771"/>
    </source>
</evidence>
<dbReference type="Pfam" id="PF04434">
    <property type="entry name" value="SWIM"/>
    <property type="match status" value="1"/>
</dbReference>
<dbReference type="InterPro" id="IPR006564">
    <property type="entry name" value="Znf_PMZ"/>
</dbReference>
<evidence type="ECO:0000259" key="7">
    <source>
        <dbReference type="PROSITE" id="PS50966"/>
    </source>
</evidence>
<dbReference type="InterPro" id="IPR007527">
    <property type="entry name" value="Znf_SWIM"/>
</dbReference>
<dbReference type="Pfam" id="PF03101">
    <property type="entry name" value="FAR1"/>
    <property type="match status" value="1"/>
</dbReference>
<reference evidence="9" key="2">
    <citation type="submission" date="2025-08" db="UniProtKB">
        <authorList>
            <consortium name="RefSeq"/>
        </authorList>
    </citation>
    <scope>IDENTIFICATION</scope>
    <source>
        <tissue evidence="9">Leaf</tissue>
    </source>
</reference>
<evidence type="ECO:0000313" key="9">
    <source>
        <dbReference type="RefSeq" id="XP_056685686.1"/>
    </source>
</evidence>
<evidence type="ECO:0000256" key="3">
    <source>
        <dbReference type="ARBA" id="ARBA00022833"/>
    </source>
</evidence>
<dbReference type="InterPro" id="IPR004330">
    <property type="entry name" value="FAR1_DNA_bnd_dom"/>
</dbReference>
<feature type="domain" description="SWIM-type" evidence="7">
    <location>
        <begin position="1064"/>
        <end position="1100"/>
    </location>
</feature>
<proteinExistence type="predicted"/>
<dbReference type="Proteomes" id="UP000813463">
    <property type="component" value="Chromosome 5"/>
</dbReference>
<evidence type="ECO:0000256" key="4">
    <source>
        <dbReference type="PROSITE-ProRule" id="PRU00325"/>
    </source>
</evidence>
<organism evidence="8 9">
    <name type="scientific">Spinacia oleracea</name>
    <name type="common">Spinach</name>
    <dbReference type="NCBI Taxonomy" id="3562"/>
    <lineage>
        <taxon>Eukaryota</taxon>
        <taxon>Viridiplantae</taxon>
        <taxon>Streptophyta</taxon>
        <taxon>Embryophyta</taxon>
        <taxon>Tracheophyta</taxon>
        <taxon>Spermatophyta</taxon>
        <taxon>Magnoliopsida</taxon>
        <taxon>eudicotyledons</taxon>
        <taxon>Gunneridae</taxon>
        <taxon>Pentapetalae</taxon>
        <taxon>Caryophyllales</taxon>
        <taxon>Chenopodiaceae</taxon>
        <taxon>Chenopodioideae</taxon>
        <taxon>Anserineae</taxon>
        <taxon>Spinacia</taxon>
    </lineage>
</organism>
<protein>
    <submittedName>
        <fullName evidence="9">Protein FAR-RED IMPAIRED RESPONSE 1-like</fullName>
    </submittedName>
</protein>
<name>A0ABM3QQP6_SPIOL</name>
<keyword evidence="8" id="KW-1185">Reference proteome</keyword>
<sequence>MLNVSDFCPKIGIHVETETQTNAETEPIINEETNANVNKEQEEVNQKNDKRRKHIAKRKQGNEIVVRDVKKHKSAVVVHSGSKDCVEVDNKSKPVEKKKARLLVQRIPPNWFMALIPKIPRQHRAAIRKIGFGAFLDLDIGAHKSAFSAELVTSFDANRVNLVMDNKEEIDIQLKDIHLVYGLPIGGRKIVEPKKEEDEEWVSFLRTWRGFFNMESGSPYLSKVLDRLNELCEKDLCDEFLWHFVVCVVNTCICSTSRPEVAYKFLYSCMDIQKIHELDWCHYTFVNMKIAAEKWKGGNAYFTGPLPFLLITYFDRLQREKIVQPREFPLLSVWNSERIEERMKIENKRGFGKGVVLKRIAYEGLPEEQVEEHIYQKDPHLQAGSSTSSYNIMGFLDKFGDLAKALASNINEMYVMVDKASDLFKEGDTAEELKRLVDNIWSKYTNKPTEPILPEAQEKVKSPSVLSQDKQMFDEPGFIEELDVVMAKAWEDYQERIDSVVDNEQYASCSNSNVAVTPEVIPILSLGGTREWIPCCSDELKPVVGMKFMSVEEGISFYKAYSKAAGFVMRKSTATKRKALDVIAFQYCLCNKAGFKEKAIVKVGGMPNVKKGEGNEDKVPIPRRRLVTRVGCKARMVMKYKNEGFYVVTEFREPHVHPLYTPGCLKFQKAGRKMNILHKKMIIDNSKVNIGPVKTFRLMKELVGSYDNVGASKQDFKKFHRDLKAYIEGSDAQMFVNNFQNKKLLWSAFFFDYEVDEDEQLCKAFWADPICRKNYALFGDMVSFDTTFQTNRYNMIFGPFTGVDHHKKCVTFGAALIAHEDIVSFEWGFRTFLKAMGGNEPACLITDEDPAMKIAIPKVFQTAEHRFCMWHIMKKMPEKVGRQITQDTEFLNKICKCVWSEEIAPTEFEEKWGKVLAEFKLQDHEWLKQLYEKRQMWIPAYFSDSFLCGIMRTTSRSESENNFYTKITNPHLTLVEFYMRFESALDAQRHTQGQFDNDSKHKHPECKTSFALEKHASKIYTVSVFYDFQEELEIGCFHCGLEEYKKENGFEIFTIREGCRIRKFDVSFNPANLDSKCMCKMFERLGIPCRHMVWVWKAKMIEYIPDAYVLNRWTSLATKTPIFNLEGNILEACVNFVDCKRMLNELWSEIHTCVSLAQGNEEDLTDLVKNLKGLRLNLEAKKSSNNHENNGSPSKATDIELLIGATLPTEIVVKPPKISKNKGTGVHVPGTGSDKRLKGDKEKAIELSQKKKRLCRGCGELGYHDIRNCPHKVKENCKL</sequence>
<dbReference type="PROSITE" id="PS50966">
    <property type="entry name" value="ZF_SWIM"/>
    <property type="match status" value="1"/>
</dbReference>